<keyword evidence="3" id="KW-1185">Reference proteome</keyword>
<gene>
    <name evidence="2" type="ORF">CacPP4_15680</name>
</gene>
<organism evidence="2 3">
    <name type="scientific">Cutibacterium acnes subsp. acnes</name>
    <dbReference type="NCBI Taxonomy" id="1734925"/>
    <lineage>
        <taxon>Bacteria</taxon>
        <taxon>Bacillati</taxon>
        <taxon>Actinomycetota</taxon>
        <taxon>Actinomycetes</taxon>
        <taxon>Propionibacteriales</taxon>
        <taxon>Propionibacteriaceae</taxon>
        <taxon>Cutibacterium</taxon>
    </lineage>
</organism>
<sequence>MQQQLAHGTHDEEEHCADNEVGHHDARTGSADGFAGAHKQAGTYGAANGNKLDVPIAEASPEVLLFSGGMLILHGHGEHCVPPKGLRMVNNLMFHIVDALWPFLDDVG</sequence>
<accession>A0ABM7H0C5</accession>
<dbReference type="EMBL" id="AP019723">
    <property type="protein sequence ID" value="BBK84953.1"/>
    <property type="molecule type" value="Genomic_DNA"/>
</dbReference>
<feature type="region of interest" description="Disordered" evidence="1">
    <location>
        <begin position="1"/>
        <end position="37"/>
    </location>
</feature>
<proteinExistence type="predicted"/>
<reference evidence="2 3" key="1">
    <citation type="submission" date="2019-06" db="EMBL/GenBank/DDBJ databases">
        <title>Complete genome sequence of Cutibacterium acnes subsp. acnes NBRC 107605.</title>
        <authorList>
            <person name="Miura T."/>
            <person name="Furukawa M."/>
            <person name="Shimamura M."/>
            <person name="Ohyama Y."/>
            <person name="Yamazoe A."/>
            <person name="Kawasaki H."/>
        </authorList>
    </citation>
    <scope>NUCLEOTIDE SEQUENCE [LARGE SCALE GENOMIC DNA]</scope>
    <source>
        <strain evidence="2 3">NBRC 107605</strain>
    </source>
</reference>
<evidence type="ECO:0000313" key="3">
    <source>
        <dbReference type="Proteomes" id="UP000318594"/>
    </source>
</evidence>
<evidence type="ECO:0000256" key="1">
    <source>
        <dbReference type="SAM" id="MobiDB-lite"/>
    </source>
</evidence>
<dbReference type="Proteomes" id="UP000318594">
    <property type="component" value="Chromosome"/>
</dbReference>
<feature type="compositionally biased region" description="Basic and acidic residues" evidence="1">
    <location>
        <begin position="8"/>
        <end position="27"/>
    </location>
</feature>
<evidence type="ECO:0000313" key="2">
    <source>
        <dbReference type="EMBL" id="BBK84953.1"/>
    </source>
</evidence>
<protein>
    <submittedName>
        <fullName evidence="2">Uncharacterized protein</fullName>
    </submittedName>
</protein>
<name>A0ABM7H0C5_CUTAC</name>